<proteinExistence type="predicted"/>
<keyword evidence="2" id="KW-0012">Acyltransferase</keyword>
<dbReference type="GO" id="GO:0016746">
    <property type="term" value="F:acyltransferase activity"/>
    <property type="evidence" value="ECO:0007669"/>
    <property type="project" value="UniProtKB-KW"/>
</dbReference>
<evidence type="ECO:0000313" key="3">
    <source>
        <dbReference type="Proteomes" id="UP001589896"/>
    </source>
</evidence>
<comment type="caution">
    <text evidence="2">The sequence shown here is derived from an EMBL/GenBank/DDBJ whole genome shotgun (WGS) entry which is preliminary data.</text>
</comment>
<dbReference type="PANTHER" id="PTHR43610">
    <property type="entry name" value="BLL6696 PROTEIN"/>
    <property type="match status" value="1"/>
</dbReference>
<dbReference type="EC" id="2.3.-.-" evidence="2"/>
<dbReference type="EMBL" id="JBHLTG010000005">
    <property type="protein sequence ID" value="MFC0680448.1"/>
    <property type="molecule type" value="Genomic_DNA"/>
</dbReference>
<evidence type="ECO:0000259" key="1">
    <source>
        <dbReference type="PROSITE" id="PS51186"/>
    </source>
</evidence>
<dbReference type="Pfam" id="PF13302">
    <property type="entry name" value="Acetyltransf_3"/>
    <property type="match status" value="1"/>
</dbReference>
<organism evidence="2 3">
    <name type="scientific">Lysobacter korlensis</name>
    <dbReference type="NCBI Taxonomy" id="553636"/>
    <lineage>
        <taxon>Bacteria</taxon>
        <taxon>Pseudomonadati</taxon>
        <taxon>Pseudomonadota</taxon>
        <taxon>Gammaproteobacteria</taxon>
        <taxon>Lysobacterales</taxon>
        <taxon>Lysobacteraceae</taxon>
        <taxon>Lysobacter</taxon>
    </lineage>
</organism>
<dbReference type="Proteomes" id="UP001589896">
    <property type="component" value="Unassembled WGS sequence"/>
</dbReference>
<feature type="domain" description="N-acetyltransferase" evidence="1">
    <location>
        <begin position="16"/>
        <end position="185"/>
    </location>
</feature>
<dbReference type="InterPro" id="IPR016181">
    <property type="entry name" value="Acyl_CoA_acyltransferase"/>
</dbReference>
<accession>A0ABV6RTZ2</accession>
<reference evidence="2 3" key="1">
    <citation type="submission" date="2024-09" db="EMBL/GenBank/DDBJ databases">
        <authorList>
            <person name="Sun Q."/>
            <person name="Mori K."/>
        </authorList>
    </citation>
    <scope>NUCLEOTIDE SEQUENCE [LARGE SCALE GENOMIC DNA]</scope>
    <source>
        <strain evidence="2 3">KCTC 23076</strain>
    </source>
</reference>
<sequence length="220" mass="24447">MAARRPPREMLQGRFVRLEPLVPAALPELADVLRRSEVFAGGWGGGPAGLPASREAFVAWFTRTWPFGGNVYAIRIASGPDEGRIVGTSTLTDFDLEAERAHLGWTAYAPEVWGTQVNPESKLLLLGLAFDSGFGRVKLQADERNTRSREAILRLGATYEGIARRDMLRADGSWRNTAVYSILIDEWPEVRRRLEQRLERFGGQPVRFGLPRVGGEGTAR</sequence>
<keyword evidence="3" id="KW-1185">Reference proteome</keyword>
<gene>
    <name evidence="2" type="ORF">ACFFGH_21665</name>
</gene>
<evidence type="ECO:0000313" key="2">
    <source>
        <dbReference type="EMBL" id="MFC0680448.1"/>
    </source>
</evidence>
<dbReference type="Gene3D" id="3.40.630.30">
    <property type="match status" value="1"/>
</dbReference>
<dbReference type="PANTHER" id="PTHR43610:SF1">
    <property type="entry name" value="N-ACETYLTRANSFERASE DOMAIN-CONTAINING PROTEIN"/>
    <property type="match status" value="1"/>
</dbReference>
<dbReference type="RefSeq" id="WP_386672189.1">
    <property type="nucleotide sequence ID" value="NZ_JBHLTG010000005.1"/>
</dbReference>
<dbReference type="SUPFAM" id="SSF55729">
    <property type="entry name" value="Acyl-CoA N-acyltransferases (Nat)"/>
    <property type="match status" value="1"/>
</dbReference>
<protein>
    <submittedName>
        <fullName evidence="2">GNAT family N-acetyltransferase</fullName>
        <ecNumber evidence="2">2.3.-.-</ecNumber>
    </submittedName>
</protein>
<name>A0ABV6RTZ2_9GAMM</name>
<dbReference type="PROSITE" id="PS51186">
    <property type="entry name" value="GNAT"/>
    <property type="match status" value="1"/>
</dbReference>
<dbReference type="InterPro" id="IPR000182">
    <property type="entry name" value="GNAT_dom"/>
</dbReference>
<keyword evidence="2" id="KW-0808">Transferase</keyword>